<protein>
    <recommendedName>
        <fullName evidence="2">Phage tail sheath protein</fullName>
    </recommendedName>
</protein>
<evidence type="ECO:0000313" key="1">
    <source>
        <dbReference type="EMBL" id="WTT14274.1"/>
    </source>
</evidence>
<organism evidence="1">
    <name type="scientific">Streptomyces sp. NBC_00093</name>
    <dbReference type="NCBI Taxonomy" id="2975649"/>
    <lineage>
        <taxon>Bacteria</taxon>
        <taxon>Bacillati</taxon>
        <taxon>Actinomycetota</taxon>
        <taxon>Actinomycetes</taxon>
        <taxon>Kitasatosporales</taxon>
        <taxon>Streptomycetaceae</taxon>
        <taxon>Streptomyces</taxon>
    </lineage>
</organism>
<proteinExistence type="predicted"/>
<dbReference type="AlphaFoldDB" id="A0AAU1ZPD8"/>
<evidence type="ECO:0008006" key="2">
    <source>
        <dbReference type="Google" id="ProtNLM"/>
    </source>
</evidence>
<dbReference type="EMBL" id="CP108222">
    <property type="protein sequence ID" value="WTT14274.1"/>
    <property type="molecule type" value="Genomic_DNA"/>
</dbReference>
<sequence length="378" mass="40112">MTVRYVRVKPVVNLFAPAVRAYGNIAVVGTIALPEESPPTDPAQVNIPLDFTDPHEARRRAPGDLGEAVALAFEQSPGPTLVTAVRVDEEDPDWQAALDVVAGLDVQLVVLANTALDATTGHIENPQGALVTLAKHVASVSETGGEGKQRMGVAMLPKDTSKPDLVKGTLAHERMVYIAHRSDQDAAAAVAGTIAGHQPHISLLLKPVNITSPPFTQAQIGELNGSETFESGPAGRGVNWLTSPSIIPGGGVYMGEGYTGNPGGTKYIDALRVIDDLNFRLNAQLVKTIGNVRISRSGLRALIARLEAVLAPQVQNDVLTGFEVLVPLLTLLDKDPATLTAAEADQIHDAQVQRLVQVMVAIHYAGAMHRLSLTMKFD</sequence>
<reference evidence="1" key="1">
    <citation type="submission" date="2022-10" db="EMBL/GenBank/DDBJ databases">
        <title>The complete genomes of actinobacterial strains from the NBC collection.</title>
        <authorList>
            <person name="Joergensen T.S."/>
            <person name="Alvarez Arevalo M."/>
            <person name="Sterndorff E.B."/>
            <person name="Faurdal D."/>
            <person name="Vuksanovic O."/>
            <person name="Mourched A.-S."/>
            <person name="Charusanti P."/>
            <person name="Shaw S."/>
            <person name="Blin K."/>
            <person name="Weber T."/>
        </authorList>
    </citation>
    <scope>NUCLEOTIDE SEQUENCE</scope>
    <source>
        <strain evidence="1">NBC_00093</strain>
    </source>
</reference>
<accession>A0AAU1ZPD8</accession>
<gene>
    <name evidence="1" type="ORF">OHA22_01480</name>
</gene>
<name>A0AAU1ZPD8_9ACTN</name>